<evidence type="ECO:0008006" key="4">
    <source>
        <dbReference type="Google" id="ProtNLM"/>
    </source>
</evidence>
<dbReference type="Pfam" id="PF14256">
    <property type="entry name" value="YwiC"/>
    <property type="match status" value="1"/>
</dbReference>
<evidence type="ECO:0000256" key="1">
    <source>
        <dbReference type="SAM" id="Phobius"/>
    </source>
</evidence>
<feature type="transmembrane region" description="Helical" evidence="1">
    <location>
        <begin position="223"/>
        <end position="242"/>
    </location>
</feature>
<evidence type="ECO:0000313" key="2">
    <source>
        <dbReference type="EMBL" id="KFI40298.1"/>
    </source>
</evidence>
<feature type="transmembrane region" description="Helical" evidence="1">
    <location>
        <begin position="106"/>
        <end position="123"/>
    </location>
</feature>
<dbReference type="RefSeq" id="WP_033503730.1">
    <property type="nucleotide sequence ID" value="NZ_CP011786.1"/>
</dbReference>
<proteinExistence type="predicted"/>
<dbReference type="STRING" id="1437605.AB656_03610"/>
<reference evidence="2 3" key="1">
    <citation type="submission" date="2014-03" db="EMBL/GenBank/DDBJ databases">
        <title>Genomics of Bifidobacteria.</title>
        <authorList>
            <person name="Ventura M."/>
            <person name="Milani C."/>
            <person name="Lugli G.A."/>
        </authorList>
    </citation>
    <scope>NUCLEOTIDE SEQUENCE [LARGE SCALE GENOMIC DNA]</scope>
    <source>
        <strain evidence="2 3">DSM 22766</strain>
    </source>
</reference>
<gene>
    <name evidence="2" type="ORF">BACT_1000</name>
</gene>
<comment type="caution">
    <text evidence="2">The sequence shown here is derived from an EMBL/GenBank/DDBJ whole genome shotgun (WGS) entry which is preliminary data.</text>
</comment>
<dbReference type="PATRIC" id="fig|1437605.7.peg.747"/>
<keyword evidence="1" id="KW-1133">Transmembrane helix</keyword>
<keyword evidence="1" id="KW-0472">Membrane</keyword>
<keyword evidence="3" id="KW-1185">Reference proteome</keyword>
<accession>A0A086Z198</accession>
<organism evidence="2 3">
    <name type="scientific">Bifidobacterium actinocoloniiforme DSM 22766</name>
    <dbReference type="NCBI Taxonomy" id="1437605"/>
    <lineage>
        <taxon>Bacteria</taxon>
        <taxon>Bacillati</taxon>
        <taxon>Actinomycetota</taxon>
        <taxon>Actinomycetes</taxon>
        <taxon>Bifidobacteriales</taxon>
        <taxon>Bifidobacteriaceae</taxon>
        <taxon>Bifidobacterium</taxon>
    </lineage>
</organism>
<feature type="transmembrane region" description="Helical" evidence="1">
    <location>
        <begin position="20"/>
        <end position="44"/>
    </location>
</feature>
<dbReference type="eggNOG" id="ENOG502ZBRV">
    <property type="taxonomic scope" value="Bacteria"/>
</dbReference>
<dbReference type="InterPro" id="IPR025576">
    <property type="entry name" value="YwiC"/>
</dbReference>
<evidence type="ECO:0000313" key="3">
    <source>
        <dbReference type="Proteomes" id="UP000029015"/>
    </source>
</evidence>
<dbReference type="AlphaFoldDB" id="A0A086Z198"/>
<dbReference type="KEGG" id="bact:AB656_03610"/>
<dbReference type="EMBL" id="JGYK01000001">
    <property type="protein sequence ID" value="KFI40298.1"/>
    <property type="molecule type" value="Genomic_DNA"/>
</dbReference>
<protein>
    <recommendedName>
        <fullName evidence="4">YwiC-like protein</fullName>
    </recommendedName>
</protein>
<feature type="transmembrane region" description="Helical" evidence="1">
    <location>
        <begin position="82"/>
        <end position="100"/>
    </location>
</feature>
<feature type="transmembrane region" description="Helical" evidence="1">
    <location>
        <begin position="191"/>
        <end position="211"/>
    </location>
</feature>
<dbReference type="OrthoDB" id="2380563at2"/>
<feature type="transmembrane region" description="Helical" evidence="1">
    <location>
        <begin position="50"/>
        <end position="70"/>
    </location>
</feature>
<keyword evidence="1" id="KW-0812">Transmembrane</keyword>
<sequence>MVTSSHQSTSGQARARRSRLWLPAQPGAWVMALLPTLGGCLIARLSWHSLLLLLAWTLAYCTQFTVARWIASRLARRYQAPALTYAGATALLGICLLVAAPGLSRWIPVYLLLAVVSFLAAYLRRERSLWNDADAVIAASLTCLMASSLTDAPAATLQASGSAGRTYWACQGNPAVYCFADGPLTRQALPAAGLVAAIVFALGEFGSVLFVKTMIRERGKRTYYLASVGWNILLVAASLPLTRILGPWPPLVALLLLARAAAIPPLAPQGWKPARVGAVEAVASLVVFALALALASALA</sequence>
<name>A0A086Z198_9BIFI</name>
<feature type="transmembrane region" description="Helical" evidence="1">
    <location>
        <begin position="135"/>
        <end position="155"/>
    </location>
</feature>
<dbReference type="Proteomes" id="UP000029015">
    <property type="component" value="Unassembled WGS sequence"/>
</dbReference>
<feature type="transmembrane region" description="Helical" evidence="1">
    <location>
        <begin position="279"/>
        <end position="298"/>
    </location>
</feature>